<protein>
    <submittedName>
        <fullName evidence="2">Uncharacterized protein</fullName>
    </submittedName>
</protein>
<gene>
    <name evidence="2" type="ORF">PV08_03635</name>
</gene>
<organism evidence="2 3">
    <name type="scientific">Exophiala spinifera</name>
    <dbReference type="NCBI Taxonomy" id="91928"/>
    <lineage>
        <taxon>Eukaryota</taxon>
        <taxon>Fungi</taxon>
        <taxon>Dikarya</taxon>
        <taxon>Ascomycota</taxon>
        <taxon>Pezizomycotina</taxon>
        <taxon>Eurotiomycetes</taxon>
        <taxon>Chaetothyriomycetidae</taxon>
        <taxon>Chaetothyriales</taxon>
        <taxon>Herpotrichiellaceae</taxon>
        <taxon>Exophiala</taxon>
    </lineage>
</organism>
<evidence type="ECO:0000256" key="1">
    <source>
        <dbReference type="SAM" id="MobiDB-lite"/>
    </source>
</evidence>
<name>A0A0D1YVM4_9EURO</name>
<dbReference type="AlphaFoldDB" id="A0A0D1YVM4"/>
<feature type="region of interest" description="Disordered" evidence="1">
    <location>
        <begin position="116"/>
        <end position="185"/>
    </location>
</feature>
<proteinExistence type="predicted"/>
<dbReference type="HOGENOM" id="CLU_1461336_0_0_1"/>
<dbReference type="RefSeq" id="XP_016239557.1">
    <property type="nucleotide sequence ID" value="XM_016377987.1"/>
</dbReference>
<sequence>MARFGWRVPTPTPTPTDAWSSYFDFWRNEDKEVPAALGIEPMILDDELHPDSVSVKFNVDFDFDLELDWELELQEASDAIMAHYPGLASTNTGLKLPVMTSTDTATHSRVQLQPQLQAPPGTASGATAANGGASTTSIPVTTPITTPIGAATRTPTGTATEGPLGMPPSQGIATITPTTGPSAAE</sequence>
<dbReference type="GeneID" id="27330718"/>
<accession>A0A0D1YVM4</accession>
<feature type="compositionally biased region" description="Low complexity" evidence="1">
    <location>
        <begin position="121"/>
        <end position="163"/>
    </location>
</feature>
<dbReference type="OrthoDB" id="4161375at2759"/>
<evidence type="ECO:0000313" key="3">
    <source>
        <dbReference type="Proteomes" id="UP000053328"/>
    </source>
</evidence>
<reference evidence="2 3" key="1">
    <citation type="submission" date="2015-01" db="EMBL/GenBank/DDBJ databases">
        <title>The Genome Sequence of Exophiala spinifera CBS89968.</title>
        <authorList>
            <consortium name="The Broad Institute Genomics Platform"/>
            <person name="Cuomo C."/>
            <person name="de Hoog S."/>
            <person name="Gorbushina A."/>
            <person name="Stielow B."/>
            <person name="Teixiera M."/>
            <person name="Abouelleil A."/>
            <person name="Chapman S.B."/>
            <person name="Priest M."/>
            <person name="Young S.K."/>
            <person name="Wortman J."/>
            <person name="Nusbaum C."/>
            <person name="Birren B."/>
        </authorList>
    </citation>
    <scope>NUCLEOTIDE SEQUENCE [LARGE SCALE GENOMIC DNA]</scope>
    <source>
        <strain evidence="2 3">CBS 89968</strain>
    </source>
</reference>
<evidence type="ECO:0000313" key="2">
    <source>
        <dbReference type="EMBL" id="KIW19341.1"/>
    </source>
</evidence>
<feature type="compositionally biased region" description="Polar residues" evidence="1">
    <location>
        <begin position="171"/>
        <end position="185"/>
    </location>
</feature>
<dbReference type="VEuPathDB" id="FungiDB:PV08_03635"/>
<keyword evidence="3" id="KW-1185">Reference proteome</keyword>
<dbReference type="Proteomes" id="UP000053328">
    <property type="component" value="Unassembled WGS sequence"/>
</dbReference>
<dbReference type="EMBL" id="KN847493">
    <property type="protein sequence ID" value="KIW19341.1"/>
    <property type="molecule type" value="Genomic_DNA"/>
</dbReference>